<accession>C0NJI6</accession>
<evidence type="ECO:0000313" key="1">
    <source>
        <dbReference type="EMBL" id="EEH08027.1"/>
    </source>
</evidence>
<dbReference type="AlphaFoldDB" id="C0NJI6"/>
<dbReference type="Proteomes" id="UP000001631">
    <property type="component" value="Unassembled WGS sequence"/>
</dbReference>
<organism evidence="1 2">
    <name type="scientific">Ajellomyces capsulatus (strain G186AR / H82 / ATCC MYA-2454 / RMSCC 2432)</name>
    <name type="common">Darling's disease fungus</name>
    <name type="synonym">Histoplasma capsulatum</name>
    <dbReference type="NCBI Taxonomy" id="447093"/>
    <lineage>
        <taxon>Eukaryota</taxon>
        <taxon>Fungi</taxon>
        <taxon>Dikarya</taxon>
        <taxon>Ascomycota</taxon>
        <taxon>Pezizomycotina</taxon>
        <taxon>Eurotiomycetes</taxon>
        <taxon>Eurotiomycetidae</taxon>
        <taxon>Onygenales</taxon>
        <taxon>Ajellomycetaceae</taxon>
        <taxon>Histoplasma</taxon>
    </lineage>
</organism>
<reference evidence="1" key="1">
    <citation type="submission" date="2009-02" db="EMBL/GenBank/DDBJ databases">
        <title>The Genome Sequence of Ajellomyces capsulatus strain G186AR.</title>
        <authorList>
            <consortium name="The Broad Institute Genome Sequencing Platform"/>
            <person name="Champion M."/>
            <person name="Cuomo C."/>
            <person name="Ma L.-J."/>
            <person name="Henn M.R."/>
            <person name="Sil A."/>
            <person name="Goldman B."/>
            <person name="Young S.K."/>
            <person name="Kodira C.D."/>
            <person name="Zeng Q."/>
            <person name="Koehrsen M."/>
            <person name="Alvarado L."/>
            <person name="Berlin A."/>
            <person name="Borenstein D."/>
            <person name="Chen Z."/>
            <person name="Engels R."/>
            <person name="Freedman E."/>
            <person name="Gellesch M."/>
            <person name="Goldberg J."/>
            <person name="Griggs A."/>
            <person name="Gujja S."/>
            <person name="Heiman D."/>
            <person name="Hepburn T."/>
            <person name="Howarth C."/>
            <person name="Jen D."/>
            <person name="Larson L."/>
            <person name="Lewis B."/>
            <person name="Mehta T."/>
            <person name="Park D."/>
            <person name="Pearson M."/>
            <person name="Roberts A."/>
            <person name="Saif S."/>
            <person name="Shea T."/>
            <person name="Shenoy N."/>
            <person name="Sisk P."/>
            <person name="Stolte C."/>
            <person name="Sykes S."/>
            <person name="Walk T."/>
            <person name="White J."/>
            <person name="Yandava C."/>
            <person name="Klein B."/>
            <person name="McEwen J.G."/>
            <person name="Puccia R."/>
            <person name="Goldman G.H."/>
            <person name="Felipe M.S."/>
            <person name="Nino-Vega G."/>
            <person name="San-Blas G."/>
            <person name="Taylor J."/>
            <person name="Mendoza L."/>
            <person name="Galagan J."/>
            <person name="Nusbaum C."/>
            <person name="Birren B."/>
        </authorList>
    </citation>
    <scope>NUCLEOTIDE SEQUENCE</scope>
    <source>
        <strain evidence="1">G186AR</strain>
    </source>
</reference>
<keyword evidence="2" id="KW-1185">Reference proteome</keyword>
<dbReference type="HOGENOM" id="CLU_1389857_0_0_1"/>
<gene>
    <name evidence="1" type="ORF">HCBG_03316</name>
</gene>
<name>C0NJI6_AJECG</name>
<dbReference type="InParanoid" id="C0NJI6"/>
<proteinExistence type="predicted"/>
<protein>
    <submittedName>
        <fullName evidence="1">Uncharacterized protein</fullName>
    </submittedName>
</protein>
<sequence>MGLHHEKNKDKVGNIIGLTILVNYALLDLVSRGPNSASATASTTHVTTLLGEPHHVWNHEMEPWLNPGHWGPALKFKVRAEIHASRYPQQLSIFRQTLISFPAEVFKWGGSLVYGLRYIGSPLVAWPTSLDIPFSSKKIKMPSGLAQLNDPGNVAFGVFGGAGERGRGDHIFPCNYLIAIDVANDLFLRIRMARTA</sequence>
<evidence type="ECO:0000313" key="2">
    <source>
        <dbReference type="Proteomes" id="UP000001631"/>
    </source>
</evidence>
<dbReference type="EMBL" id="GG663366">
    <property type="protein sequence ID" value="EEH08027.1"/>
    <property type="molecule type" value="Genomic_DNA"/>
</dbReference>
<dbReference type="RefSeq" id="XP_045288508.1">
    <property type="nucleotide sequence ID" value="XM_045430365.1"/>
</dbReference>
<dbReference type="GeneID" id="69036332"/>